<dbReference type="Pfam" id="PF00389">
    <property type="entry name" value="2-Hacid_dh"/>
    <property type="match status" value="1"/>
</dbReference>
<evidence type="ECO:0000256" key="9">
    <source>
        <dbReference type="ARBA" id="ARBA00073362"/>
    </source>
</evidence>
<evidence type="ECO:0000256" key="2">
    <source>
        <dbReference type="ARBA" id="ARBA00023027"/>
    </source>
</evidence>
<dbReference type="GO" id="GO:0030267">
    <property type="term" value="F:glyoxylate reductase (NADPH) activity"/>
    <property type="evidence" value="ECO:0007669"/>
    <property type="project" value="UniProtKB-EC"/>
</dbReference>
<keyword evidence="1 10" id="KW-0560">Oxidoreductase</keyword>
<comment type="similarity">
    <text evidence="6">Belongs to the D-isomer specific 2-hydroxyacid dehydrogenase family. GhrB subfamily.</text>
</comment>
<feature type="domain" description="D-isomer specific 2-hydroxyacid dehydrogenase catalytic" evidence="11">
    <location>
        <begin position="5"/>
        <end position="319"/>
    </location>
</feature>
<dbReference type="Proteomes" id="UP000503003">
    <property type="component" value="Chromosome 2"/>
</dbReference>
<evidence type="ECO:0000259" key="12">
    <source>
        <dbReference type="Pfam" id="PF02826"/>
    </source>
</evidence>
<dbReference type="GO" id="GO:0051287">
    <property type="term" value="F:NAD binding"/>
    <property type="evidence" value="ECO:0007669"/>
    <property type="project" value="InterPro"/>
</dbReference>
<dbReference type="SUPFAM" id="SSF51735">
    <property type="entry name" value="NAD(P)-binding Rossmann-fold domains"/>
    <property type="match status" value="1"/>
</dbReference>
<reference evidence="13 14" key="1">
    <citation type="submission" date="2020-02" db="EMBL/GenBank/DDBJ databases">
        <title>A complete genome of a marine bacterium Vibrio sp. ZWAL4003 isolated from the mangrove sediment with the ability to degrade polysaccharides.</title>
        <authorList>
            <person name="Wu J."/>
            <person name="Qu W."/>
            <person name="Zeng R."/>
        </authorList>
    </citation>
    <scope>NUCLEOTIDE SEQUENCE [LARGE SCALE GENOMIC DNA]</scope>
    <source>
        <strain evidence="13 14">ZWAL4003</strain>
    </source>
</reference>
<dbReference type="EC" id="1.1.1.81" evidence="8"/>
<name>A0A6G7CPL3_9VIBR</name>
<keyword evidence="2" id="KW-0520">NAD</keyword>
<dbReference type="InterPro" id="IPR029752">
    <property type="entry name" value="D-isomer_DH_CS1"/>
</dbReference>
<gene>
    <name evidence="13" type="ORF">G5S32_18930</name>
</gene>
<evidence type="ECO:0000256" key="4">
    <source>
        <dbReference type="ARBA" id="ARBA00052239"/>
    </source>
</evidence>
<feature type="domain" description="D-isomer specific 2-hydroxyacid dehydrogenase NAD-binding" evidence="12">
    <location>
        <begin position="110"/>
        <end position="287"/>
    </location>
</feature>
<evidence type="ECO:0000256" key="5">
    <source>
        <dbReference type="ARBA" id="ARBA00052769"/>
    </source>
</evidence>
<dbReference type="KEGG" id="vzi:G5S32_18930"/>
<dbReference type="Pfam" id="PF02826">
    <property type="entry name" value="2-Hacid_dh_C"/>
    <property type="match status" value="1"/>
</dbReference>
<dbReference type="GO" id="GO:0016618">
    <property type="term" value="F:hydroxypyruvate reductase [NAD(P)H] activity"/>
    <property type="evidence" value="ECO:0007669"/>
    <property type="project" value="UniProtKB-EC"/>
</dbReference>
<dbReference type="PROSITE" id="PS00671">
    <property type="entry name" value="D_2_HYDROXYACID_DH_3"/>
    <property type="match status" value="1"/>
</dbReference>
<dbReference type="SUPFAM" id="SSF52283">
    <property type="entry name" value="Formate/glycerate dehydrogenase catalytic domain-like"/>
    <property type="match status" value="1"/>
</dbReference>
<comment type="catalytic activity">
    <reaction evidence="3">
        <text>(R)-glycerate + NAD(+) = 3-hydroxypyruvate + NADH + H(+)</text>
        <dbReference type="Rhea" id="RHEA:17905"/>
        <dbReference type="ChEBI" id="CHEBI:15378"/>
        <dbReference type="ChEBI" id="CHEBI:16659"/>
        <dbReference type="ChEBI" id="CHEBI:17180"/>
        <dbReference type="ChEBI" id="CHEBI:57540"/>
        <dbReference type="ChEBI" id="CHEBI:57945"/>
        <dbReference type="EC" id="1.1.1.81"/>
    </reaction>
</comment>
<evidence type="ECO:0000256" key="6">
    <source>
        <dbReference type="ARBA" id="ARBA00061278"/>
    </source>
</evidence>
<evidence type="ECO:0000313" key="14">
    <source>
        <dbReference type="Proteomes" id="UP000503003"/>
    </source>
</evidence>
<dbReference type="RefSeq" id="WP_165313708.1">
    <property type="nucleotide sequence ID" value="NZ_CP049332.1"/>
</dbReference>
<dbReference type="PANTHER" id="PTHR10996:SF257">
    <property type="entry name" value="GLYOXYLATE REDUCTASE 1"/>
    <property type="match status" value="1"/>
</dbReference>
<dbReference type="InterPro" id="IPR006140">
    <property type="entry name" value="D-isomer_DH_NAD-bd"/>
</dbReference>
<accession>A0A6G7CPL3</accession>
<dbReference type="InterPro" id="IPR006139">
    <property type="entry name" value="D-isomer_2_OHA_DH_cat_dom"/>
</dbReference>
<evidence type="ECO:0000256" key="3">
    <source>
        <dbReference type="ARBA" id="ARBA00051801"/>
    </source>
</evidence>
<dbReference type="InterPro" id="IPR029753">
    <property type="entry name" value="D-isomer_DH_CS"/>
</dbReference>
<keyword evidence="14" id="KW-1185">Reference proteome</keyword>
<evidence type="ECO:0000256" key="7">
    <source>
        <dbReference type="ARBA" id="ARBA00066661"/>
    </source>
</evidence>
<dbReference type="AlphaFoldDB" id="A0A6G7CPL3"/>
<dbReference type="EMBL" id="CP049332">
    <property type="protein sequence ID" value="QIH44045.1"/>
    <property type="molecule type" value="Genomic_DNA"/>
</dbReference>
<dbReference type="InterPro" id="IPR050223">
    <property type="entry name" value="D-isomer_2-hydroxyacid_DH"/>
</dbReference>
<evidence type="ECO:0000256" key="10">
    <source>
        <dbReference type="RuleBase" id="RU003719"/>
    </source>
</evidence>
<dbReference type="InterPro" id="IPR036291">
    <property type="entry name" value="NAD(P)-bd_dom_sf"/>
</dbReference>
<organism evidence="13 14">
    <name type="scientific">Vibrio ziniensis</name>
    <dbReference type="NCBI Taxonomy" id="2711221"/>
    <lineage>
        <taxon>Bacteria</taxon>
        <taxon>Pseudomonadati</taxon>
        <taxon>Pseudomonadota</taxon>
        <taxon>Gammaproteobacteria</taxon>
        <taxon>Vibrionales</taxon>
        <taxon>Vibrionaceae</taxon>
        <taxon>Vibrio</taxon>
    </lineage>
</organism>
<sequence length="325" mass="35755">MKKKVILYKSIPENEVNRLHEHFELTVFNELNDANREEFNAALTQAHGIIGSGVVMSDELLNTAPHLEAVSTISVGIDQFGFDYLSQRKIALMHTPGVLNETVADTVILLALGTARRAVEVSNMVREGRWDRNLPAEYFGVDLHHKKMGIVGMGRIGYAVAKRAHMGFGMSICYHNRSANFEAERDFAAERLELNELLSTCDFVVVLVPLSAATEKMFGKEQFELMKSSAIFVNAARGKVVDENALIEALKNKTIRAAGLDVFEVEPLPASSPLNQLDNAFLLPHIGSATTETRYSMVQCAVDNIIAALNGDYSANCANRAQIEG</sequence>
<evidence type="ECO:0000256" key="8">
    <source>
        <dbReference type="ARBA" id="ARBA00066674"/>
    </source>
</evidence>
<evidence type="ECO:0000313" key="13">
    <source>
        <dbReference type="EMBL" id="QIH44045.1"/>
    </source>
</evidence>
<dbReference type="FunFam" id="3.40.50.720:FF:000026">
    <property type="entry name" value="Glyoxylate/hydroxypyruvate reductase B"/>
    <property type="match status" value="1"/>
</dbReference>
<dbReference type="CDD" id="cd05301">
    <property type="entry name" value="GDH"/>
    <property type="match status" value="1"/>
</dbReference>
<dbReference type="PROSITE" id="PS00065">
    <property type="entry name" value="D_2_HYDROXYACID_DH_1"/>
    <property type="match status" value="1"/>
</dbReference>
<comment type="catalytic activity">
    <reaction evidence="5">
        <text>glycolate + NADP(+) = glyoxylate + NADPH + H(+)</text>
        <dbReference type="Rhea" id="RHEA:10992"/>
        <dbReference type="ChEBI" id="CHEBI:15378"/>
        <dbReference type="ChEBI" id="CHEBI:29805"/>
        <dbReference type="ChEBI" id="CHEBI:36655"/>
        <dbReference type="ChEBI" id="CHEBI:57783"/>
        <dbReference type="ChEBI" id="CHEBI:58349"/>
        <dbReference type="EC" id="1.1.1.79"/>
    </reaction>
</comment>
<dbReference type="PANTHER" id="PTHR10996">
    <property type="entry name" value="2-HYDROXYACID DEHYDROGENASE-RELATED"/>
    <property type="match status" value="1"/>
</dbReference>
<proteinExistence type="inferred from homology"/>
<dbReference type="GO" id="GO:0005829">
    <property type="term" value="C:cytosol"/>
    <property type="evidence" value="ECO:0007669"/>
    <property type="project" value="TreeGrafter"/>
</dbReference>
<dbReference type="EC" id="1.1.1.79" evidence="7"/>
<evidence type="ECO:0000259" key="11">
    <source>
        <dbReference type="Pfam" id="PF00389"/>
    </source>
</evidence>
<protein>
    <recommendedName>
        <fullName evidence="9">Glyoxylate/hydroxypyruvate reductase B</fullName>
        <ecNumber evidence="7">1.1.1.79</ecNumber>
        <ecNumber evidence="8">1.1.1.81</ecNumber>
    </recommendedName>
</protein>
<comment type="catalytic activity">
    <reaction evidence="4">
        <text>(R)-glycerate + NADP(+) = 3-hydroxypyruvate + NADPH + H(+)</text>
        <dbReference type="Rhea" id="RHEA:18657"/>
        <dbReference type="ChEBI" id="CHEBI:15378"/>
        <dbReference type="ChEBI" id="CHEBI:16659"/>
        <dbReference type="ChEBI" id="CHEBI:17180"/>
        <dbReference type="ChEBI" id="CHEBI:57783"/>
        <dbReference type="ChEBI" id="CHEBI:58349"/>
        <dbReference type="EC" id="1.1.1.81"/>
    </reaction>
</comment>
<dbReference type="Gene3D" id="3.40.50.720">
    <property type="entry name" value="NAD(P)-binding Rossmann-like Domain"/>
    <property type="match status" value="2"/>
</dbReference>
<evidence type="ECO:0000256" key="1">
    <source>
        <dbReference type="ARBA" id="ARBA00023002"/>
    </source>
</evidence>